<dbReference type="EMBL" id="CAUOFW020007057">
    <property type="protein sequence ID" value="CAK9177502.1"/>
    <property type="molecule type" value="Genomic_DNA"/>
</dbReference>
<dbReference type="Pfam" id="PF00847">
    <property type="entry name" value="AP2"/>
    <property type="match status" value="1"/>
</dbReference>
<feature type="compositionally biased region" description="Low complexity" evidence="7">
    <location>
        <begin position="271"/>
        <end position="281"/>
    </location>
</feature>
<dbReference type="InterPro" id="IPR016177">
    <property type="entry name" value="DNA-bd_dom_sf"/>
</dbReference>
<sequence>MAIFMLLFTFILDPNPKAYHKVAEAYTVDRRHGKRPLPSNESEEKKEEPIFPVYSARSQQDLSAVVSALSQVIGNNNNNPGSVPGNSLVIPQSGTAEQSRSQSVQDQGDQRRRHYRGVRQRPWGKWAAEIRDPKKAARVWLGTFENAEAAALAYDEAALRFKGNKAKLNFPERVQGRTELGYLTTRQDLPIVADRVPESVLPPPMPPSQDTYPNLFRYAQLLHGGGREWNYGISGFYPTGTYGLQSASSTTSSASSTTSQQQQQEPIGLRSRFGSSSSVDSPKNWEESDEVQLWGDNVKDEQADT</sequence>
<comment type="subcellular location">
    <subcellularLocation>
        <location evidence="1">Nucleus</location>
    </subcellularLocation>
</comment>
<dbReference type="GO" id="GO:0006952">
    <property type="term" value="P:defense response"/>
    <property type="evidence" value="ECO:0007669"/>
    <property type="project" value="UniProtKB-KW"/>
</dbReference>
<dbReference type="InterPro" id="IPR044808">
    <property type="entry name" value="ERF_plant"/>
</dbReference>
<keyword evidence="2" id="KW-0611">Plant defense</keyword>
<keyword evidence="11" id="KW-1185">Reference proteome</keyword>
<dbReference type="AlphaFoldDB" id="A0ABC8U760"/>
<feature type="compositionally biased region" description="Low complexity" evidence="7">
    <location>
        <begin position="245"/>
        <end position="264"/>
    </location>
</feature>
<dbReference type="Gene3D" id="3.30.730.10">
    <property type="entry name" value="AP2/ERF domain"/>
    <property type="match status" value="1"/>
</dbReference>
<dbReference type="InterPro" id="IPR036955">
    <property type="entry name" value="AP2/ERF_dom_sf"/>
</dbReference>
<evidence type="ECO:0000256" key="7">
    <source>
        <dbReference type="SAM" id="MobiDB-lite"/>
    </source>
</evidence>
<feature type="compositionally biased region" description="Low complexity" evidence="7">
    <location>
        <begin position="76"/>
        <end position="87"/>
    </location>
</feature>
<dbReference type="SUPFAM" id="SSF54171">
    <property type="entry name" value="DNA-binding domain"/>
    <property type="match status" value="1"/>
</dbReference>
<keyword evidence="5" id="KW-0804">Transcription</keyword>
<dbReference type="InterPro" id="IPR001471">
    <property type="entry name" value="AP2/ERF_dom"/>
</dbReference>
<organism evidence="10 11">
    <name type="scientific">Ilex paraguariensis</name>
    <name type="common">yerba mate</name>
    <dbReference type="NCBI Taxonomy" id="185542"/>
    <lineage>
        <taxon>Eukaryota</taxon>
        <taxon>Viridiplantae</taxon>
        <taxon>Streptophyta</taxon>
        <taxon>Embryophyta</taxon>
        <taxon>Tracheophyta</taxon>
        <taxon>Spermatophyta</taxon>
        <taxon>Magnoliopsida</taxon>
        <taxon>eudicotyledons</taxon>
        <taxon>Gunneridae</taxon>
        <taxon>Pentapetalae</taxon>
        <taxon>asterids</taxon>
        <taxon>campanulids</taxon>
        <taxon>Aquifoliales</taxon>
        <taxon>Aquifoliaceae</taxon>
        <taxon>Ilex</taxon>
    </lineage>
</organism>
<evidence type="ECO:0000259" key="9">
    <source>
        <dbReference type="PROSITE" id="PS51032"/>
    </source>
</evidence>
<dbReference type="GO" id="GO:0005634">
    <property type="term" value="C:nucleus"/>
    <property type="evidence" value="ECO:0007669"/>
    <property type="project" value="UniProtKB-SubCell"/>
</dbReference>
<dbReference type="SMART" id="SM00380">
    <property type="entry name" value="AP2"/>
    <property type="match status" value="1"/>
</dbReference>
<evidence type="ECO:0000256" key="1">
    <source>
        <dbReference type="ARBA" id="ARBA00004123"/>
    </source>
</evidence>
<dbReference type="PANTHER" id="PTHR31190:SF489">
    <property type="entry name" value="ETHYLENE-RESPONSIVE TRANSCRIPTION FACTOR ERF113-RELATED"/>
    <property type="match status" value="1"/>
</dbReference>
<proteinExistence type="predicted"/>
<dbReference type="FunFam" id="3.30.730.10:FF:000001">
    <property type="entry name" value="Ethylene-responsive transcription factor 2"/>
    <property type="match status" value="1"/>
</dbReference>
<feature type="signal peptide" evidence="8">
    <location>
        <begin position="1"/>
        <end position="18"/>
    </location>
</feature>
<evidence type="ECO:0000256" key="2">
    <source>
        <dbReference type="ARBA" id="ARBA00022821"/>
    </source>
</evidence>
<dbReference type="PRINTS" id="PR00367">
    <property type="entry name" value="ETHRSPELEMNT"/>
</dbReference>
<evidence type="ECO:0000256" key="3">
    <source>
        <dbReference type="ARBA" id="ARBA00023015"/>
    </source>
</evidence>
<evidence type="ECO:0000313" key="10">
    <source>
        <dbReference type="EMBL" id="CAK9177502.1"/>
    </source>
</evidence>
<dbReference type="GO" id="GO:0003677">
    <property type="term" value="F:DNA binding"/>
    <property type="evidence" value="ECO:0007669"/>
    <property type="project" value="UniProtKB-KW"/>
</dbReference>
<evidence type="ECO:0000256" key="6">
    <source>
        <dbReference type="ARBA" id="ARBA00023242"/>
    </source>
</evidence>
<evidence type="ECO:0000313" key="11">
    <source>
        <dbReference type="Proteomes" id="UP001642360"/>
    </source>
</evidence>
<feature type="region of interest" description="Disordered" evidence="7">
    <location>
        <begin position="76"/>
        <end position="118"/>
    </location>
</feature>
<accession>A0ABC8U760</accession>
<gene>
    <name evidence="10" type="ORF">ILEXP_LOCUS47389</name>
</gene>
<dbReference type="CDD" id="cd00018">
    <property type="entry name" value="AP2"/>
    <property type="match status" value="1"/>
</dbReference>
<keyword evidence="4" id="KW-0238">DNA-binding</keyword>
<protein>
    <recommendedName>
        <fullName evidence="9">AP2/ERF domain-containing protein</fullName>
    </recommendedName>
</protein>
<evidence type="ECO:0000256" key="4">
    <source>
        <dbReference type="ARBA" id="ARBA00023125"/>
    </source>
</evidence>
<comment type="caution">
    <text evidence="10">The sequence shown here is derived from an EMBL/GenBank/DDBJ whole genome shotgun (WGS) entry which is preliminary data.</text>
</comment>
<evidence type="ECO:0000256" key="5">
    <source>
        <dbReference type="ARBA" id="ARBA00023163"/>
    </source>
</evidence>
<feature type="domain" description="AP2/ERF" evidence="9">
    <location>
        <begin position="114"/>
        <end position="171"/>
    </location>
</feature>
<dbReference type="Proteomes" id="UP001642360">
    <property type="component" value="Unassembled WGS sequence"/>
</dbReference>
<reference evidence="10 11" key="1">
    <citation type="submission" date="2024-02" db="EMBL/GenBank/DDBJ databases">
        <authorList>
            <person name="Vignale AGUSTIN F."/>
            <person name="Sosa J E."/>
            <person name="Modenutti C."/>
        </authorList>
    </citation>
    <scope>NUCLEOTIDE SEQUENCE [LARGE SCALE GENOMIC DNA]</scope>
</reference>
<feature type="region of interest" description="Disordered" evidence="7">
    <location>
        <begin position="245"/>
        <end position="305"/>
    </location>
</feature>
<name>A0ABC8U760_9AQUA</name>
<evidence type="ECO:0000256" key="8">
    <source>
        <dbReference type="SAM" id="SignalP"/>
    </source>
</evidence>
<keyword evidence="6" id="KW-0539">Nucleus</keyword>
<keyword evidence="3" id="KW-0805">Transcription regulation</keyword>
<keyword evidence="8" id="KW-0732">Signal</keyword>
<dbReference type="PANTHER" id="PTHR31190">
    <property type="entry name" value="DNA-BINDING DOMAIN"/>
    <property type="match status" value="1"/>
</dbReference>
<dbReference type="PROSITE" id="PS51032">
    <property type="entry name" value="AP2_ERF"/>
    <property type="match status" value="1"/>
</dbReference>
<feature type="compositionally biased region" description="Polar residues" evidence="7">
    <location>
        <begin position="89"/>
        <end position="107"/>
    </location>
</feature>
<feature type="chain" id="PRO_5044750131" description="AP2/ERF domain-containing protein" evidence="8">
    <location>
        <begin position="19"/>
        <end position="305"/>
    </location>
</feature>